<protein>
    <recommendedName>
        <fullName evidence="7">Major facilitator superfamily (MFS) profile domain-containing protein</fullName>
    </recommendedName>
</protein>
<accession>A0A0D2D7V4</accession>
<evidence type="ECO:0000256" key="5">
    <source>
        <dbReference type="SAM" id="MobiDB-lite"/>
    </source>
</evidence>
<evidence type="ECO:0000259" key="7">
    <source>
        <dbReference type="PROSITE" id="PS50850"/>
    </source>
</evidence>
<sequence>METSDQGASSSTMISRQPDSPFAEKHVHTATQPSTGLSEQNLDDSPLARAQRGVDRVEATTLGWNRISLIITYILLWGMYLLFAFERSFNRNLGPYITSDFNQHSLLPTVDLVASILGGVAYLPMAKVLNIYGRPEGLVVMSLVGAIGLILTAACTNIQTYCAGVVFTTVGFYTAIYAVDVITADTSMLKSRALAYAFTSTPYIITAFGGPAASQSLLKHDRNWRWGFGALVISVPVVVAPLAFTMFRGEGKAIKSPPATKTGGILKRASRLLIEFDAAGIFVLAAGEALFLLPFNLAGSAADKWASPHIVAMLILGFLLLVLFPFVERWAPAPFAPWKMLTSGTVLIICIINALFAIAEDTWSSYFTSYLQVVYGLSVSHAGYINGISSVVGGIWQLIIGLLIRWSGRFRWLLLTATPIYALFVGLLIYFRTPSTRVGLIIMCQFFLSFASKVILLCVQVGVVSTVQHSEIATAIALLGLSGSIGFAIGDSISGAIWTNTLPQELARLLPETAKAQAAAIYGSLTVQLSYPLNSPVRNAIIQAYAIAQTRMLIASVVVSGVMLFFVLLVKDVKISDVQQVRGTLL</sequence>
<feature type="compositionally biased region" description="Polar residues" evidence="5">
    <location>
        <begin position="29"/>
        <end position="40"/>
    </location>
</feature>
<dbReference type="InterPro" id="IPR036259">
    <property type="entry name" value="MFS_trans_sf"/>
</dbReference>
<evidence type="ECO:0000256" key="6">
    <source>
        <dbReference type="SAM" id="Phobius"/>
    </source>
</evidence>
<feature type="transmembrane region" description="Helical" evidence="6">
    <location>
        <begin position="438"/>
        <end position="464"/>
    </location>
</feature>
<dbReference type="OrthoDB" id="4078873at2759"/>
<feature type="transmembrane region" description="Helical" evidence="6">
    <location>
        <begin position="137"/>
        <end position="159"/>
    </location>
</feature>
<dbReference type="Proteomes" id="UP000053342">
    <property type="component" value="Unassembled WGS sequence"/>
</dbReference>
<dbReference type="SUPFAM" id="SSF103473">
    <property type="entry name" value="MFS general substrate transporter"/>
    <property type="match status" value="1"/>
</dbReference>
<keyword evidence="2 6" id="KW-0812">Transmembrane</keyword>
<dbReference type="VEuPathDB" id="FungiDB:PV06_09425"/>
<name>A0A0D2D7V4_9EURO</name>
<proteinExistence type="predicted"/>
<feature type="transmembrane region" description="Helical" evidence="6">
    <location>
        <begin position="105"/>
        <end position="125"/>
    </location>
</feature>
<dbReference type="EMBL" id="KN847341">
    <property type="protein sequence ID" value="KIW38465.1"/>
    <property type="molecule type" value="Genomic_DNA"/>
</dbReference>
<evidence type="ECO:0000256" key="3">
    <source>
        <dbReference type="ARBA" id="ARBA00022989"/>
    </source>
</evidence>
<dbReference type="RefSeq" id="XP_016258681.1">
    <property type="nucleotide sequence ID" value="XM_016410874.1"/>
</dbReference>
<feature type="transmembrane region" description="Helical" evidence="6">
    <location>
        <begin position="552"/>
        <end position="570"/>
    </location>
</feature>
<dbReference type="STRING" id="215243.A0A0D2D7V4"/>
<feature type="transmembrane region" description="Helical" evidence="6">
    <location>
        <begin position="476"/>
        <end position="498"/>
    </location>
</feature>
<keyword evidence="3 6" id="KW-1133">Transmembrane helix</keyword>
<dbReference type="Gene3D" id="1.20.1250.20">
    <property type="entry name" value="MFS general substrate transporter like domains"/>
    <property type="match status" value="2"/>
</dbReference>
<feature type="transmembrane region" description="Helical" evidence="6">
    <location>
        <begin position="226"/>
        <end position="247"/>
    </location>
</feature>
<evidence type="ECO:0000256" key="2">
    <source>
        <dbReference type="ARBA" id="ARBA00022692"/>
    </source>
</evidence>
<dbReference type="GeneID" id="27361499"/>
<comment type="subcellular location">
    <subcellularLocation>
        <location evidence="1">Membrane</location>
        <topology evidence="1">Multi-pass membrane protein</topology>
    </subcellularLocation>
</comment>
<feature type="transmembrane region" description="Helical" evidence="6">
    <location>
        <begin position="165"/>
        <end position="182"/>
    </location>
</feature>
<dbReference type="PANTHER" id="PTHR23501">
    <property type="entry name" value="MAJOR FACILITATOR SUPERFAMILY"/>
    <property type="match status" value="1"/>
</dbReference>
<gene>
    <name evidence="8" type="ORF">PV06_09425</name>
</gene>
<dbReference type="InterPro" id="IPR020846">
    <property type="entry name" value="MFS_dom"/>
</dbReference>
<feature type="transmembrane region" description="Helical" evidence="6">
    <location>
        <begin position="412"/>
        <end position="432"/>
    </location>
</feature>
<evidence type="ECO:0000256" key="1">
    <source>
        <dbReference type="ARBA" id="ARBA00004141"/>
    </source>
</evidence>
<feature type="transmembrane region" description="Helical" evidence="6">
    <location>
        <begin position="67"/>
        <end position="85"/>
    </location>
</feature>
<feature type="domain" description="Major facilitator superfamily (MFS) profile" evidence="7">
    <location>
        <begin position="72"/>
        <end position="573"/>
    </location>
</feature>
<feature type="transmembrane region" description="Helical" evidence="6">
    <location>
        <begin position="194"/>
        <end position="214"/>
    </location>
</feature>
<evidence type="ECO:0000256" key="4">
    <source>
        <dbReference type="ARBA" id="ARBA00023136"/>
    </source>
</evidence>
<feature type="transmembrane region" description="Helical" evidence="6">
    <location>
        <begin position="338"/>
        <end position="359"/>
    </location>
</feature>
<reference evidence="8 9" key="1">
    <citation type="submission" date="2015-01" db="EMBL/GenBank/DDBJ databases">
        <title>The Genome Sequence of Exophiala oligosperma CBS72588.</title>
        <authorList>
            <consortium name="The Broad Institute Genomics Platform"/>
            <person name="Cuomo C."/>
            <person name="de Hoog S."/>
            <person name="Gorbushina A."/>
            <person name="Stielow B."/>
            <person name="Teixiera M."/>
            <person name="Abouelleil A."/>
            <person name="Chapman S.B."/>
            <person name="Priest M."/>
            <person name="Young S.K."/>
            <person name="Wortman J."/>
            <person name="Nusbaum C."/>
            <person name="Birren B."/>
        </authorList>
    </citation>
    <scope>NUCLEOTIDE SEQUENCE [LARGE SCALE GENOMIC DNA]</scope>
    <source>
        <strain evidence="8 9">CBS 72588</strain>
    </source>
</reference>
<organism evidence="8 9">
    <name type="scientific">Exophiala oligosperma</name>
    <dbReference type="NCBI Taxonomy" id="215243"/>
    <lineage>
        <taxon>Eukaryota</taxon>
        <taxon>Fungi</taxon>
        <taxon>Dikarya</taxon>
        <taxon>Ascomycota</taxon>
        <taxon>Pezizomycotina</taxon>
        <taxon>Eurotiomycetes</taxon>
        <taxon>Chaetothyriomycetidae</taxon>
        <taxon>Chaetothyriales</taxon>
        <taxon>Herpotrichiellaceae</taxon>
        <taxon>Exophiala</taxon>
    </lineage>
</organism>
<dbReference type="GO" id="GO:0005886">
    <property type="term" value="C:plasma membrane"/>
    <property type="evidence" value="ECO:0007669"/>
    <property type="project" value="TreeGrafter"/>
</dbReference>
<dbReference type="PROSITE" id="PS50850">
    <property type="entry name" value="MFS"/>
    <property type="match status" value="1"/>
</dbReference>
<feature type="transmembrane region" description="Helical" evidence="6">
    <location>
        <begin position="272"/>
        <end position="293"/>
    </location>
</feature>
<dbReference type="HOGENOM" id="CLU_012970_1_0_1"/>
<dbReference type="PANTHER" id="PTHR23501:SF55">
    <property type="entry name" value="SIDEROPHORE IRON TRANSPORTER, PUTATIVE (AFU_ORTHOLOGUE AFUA_3G03440)-RELATED"/>
    <property type="match status" value="1"/>
</dbReference>
<dbReference type="Pfam" id="PF07690">
    <property type="entry name" value="MFS_1"/>
    <property type="match status" value="1"/>
</dbReference>
<feature type="transmembrane region" description="Helical" evidence="6">
    <location>
        <begin position="379"/>
        <end position="400"/>
    </location>
</feature>
<keyword evidence="4 6" id="KW-0472">Membrane</keyword>
<feature type="region of interest" description="Disordered" evidence="5">
    <location>
        <begin position="1"/>
        <end position="43"/>
    </location>
</feature>
<evidence type="ECO:0000313" key="9">
    <source>
        <dbReference type="Proteomes" id="UP000053342"/>
    </source>
</evidence>
<feature type="transmembrane region" description="Helical" evidence="6">
    <location>
        <begin position="305"/>
        <end position="326"/>
    </location>
</feature>
<evidence type="ECO:0000313" key="8">
    <source>
        <dbReference type="EMBL" id="KIW38465.1"/>
    </source>
</evidence>
<feature type="compositionally biased region" description="Polar residues" evidence="5">
    <location>
        <begin position="1"/>
        <end position="18"/>
    </location>
</feature>
<keyword evidence="9" id="KW-1185">Reference proteome</keyword>
<dbReference type="AlphaFoldDB" id="A0A0D2D7V4"/>
<dbReference type="InterPro" id="IPR011701">
    <property type="entry name" value="MFS"/>
</dbReference>
<dbReference type="GO" id="GO:0022857">
    <property type="term" value="F:transmembrane transporter activity"/>
    <property type="evidence" value="ECO:0007669"/>
    <property type="project" value="InterPro"/>
</dbReference>